<name>A0A7N0UUH7_KALFE</name>
<sequence length="844" mass="95494">MLVLSYTAAGVWYHDNHYPFDGSMKKLVSEEVSESNTRHNTPGIVARLMGMGTLPSDTNLVFQPAMKKNGNLEFSLPKKEGAKQGTFRHVSISSKSTRQLHSNLLHNSYGQNDPDDSDQWLEKQTRREHPQEEELQKFKIEFEAWQAARLRECSQQVEIGNAPEYMMSQADFDREKVIVYANSNVTGGERLVELDTSHPAQSHLGNGLLQEKYNRGIAGAKFKGNYNPMSNNWSTRHGSKEVSLIISDCKMDNSSAPTRIVILQPGPDLAANDDDSRASSSSTVEDKSSIVDFLEEVKERLKTELQGRPLKRNPAVRGGGIETPFSEKLSYPKTNGIHTSKNTRDTEIISRDFELMLRRSESTRSYRSESQFHGPSSPEYVSSDTRRFLTERVRNVLKKDTRHDPAVGIRGSSICSEFHSEGGRFDLCGGALWNEQRPNVFGKASDLKDMRARNQSVRYGLDNDFMINKEQSPGNLIRSLSAPVSATSFAKLLLEDRHIVTGVQIRRKHEHVNNAAESLQRQRKERFNFREKFSSFRHNFTLRKKLFGKKLQSMKESSDTRHDFLNDNTSVPSVMMNFVDRYENSTEVPPSPASVCSSINEEFWRPSRYSSPVSTPDVRSLDGDSIPHVFREISSNLSDLRRELKQLASNERDYQSVSEDLVTEDIVDIMDPVEAYIRDLLVASGLYNGSADKHFISSDPKPINNGVFQEVEGKLGSDQEFDKGLDEKKVDHKAVLDLLNEILPSILMPSSSVSELGRELTGYHTLPIPLGNKLLKIVWEIIHPYVQPPTDKSYYSLDNMVSKDLQAIPWAQSMYKEASFVGKELECLIMGDILEEIVKDIYCV</sequence>
<organism evidence="4 5">
    <name type="scientific">Kalanchoe fedtschenkoi</name>
    <name type="common">Lavender scallops</name>
    <name type="synonym">South American air plant</name>
    <dbReference type="NCBI Taxonomy" id="63787"/>
    <lineage>
        <taxon>Eukaryota</taxon>
        <taxon>Viridiplantae</taxon>
        <taxon>Streptophyta</taxon>
        <taxon>Embryophyta</taxon>
        <taxon>Tracheophyta</taxon>
        <taxon>Spermatophyta</taxon>
        <taxon>Magnoliopsida</taxon>
        <taxon>eudicotyledons</taxon>
        <taxon>Gunneridae</taxon>
        <taxon>Pentapetalae</taxon>
        <taxon>Saxifragales</taxon>
        <taxon>Crassulaceae</taxon>
        <taxon>Kalanchoe</taxon>
    </lineage>
</organism>
<dbReference type="OMA" id="HWRRSKE"/>
<feature type="region of interest" description="Disordered" evidence="2">
    <location>
        <begin position="310"/>
        <end position="340"/>
    </location>
</feature>
<keyword evidence="1" id="KW-0175">Coiled coil</keyword>
<dbReference type="EnsemblPlants" id="Kaladp0084s0058.3.v1.1">
    <property type="protein sequence ID" value="Kaladp0084s0058.3.v1.1"/>
    <property type="gene ID" value="Kaladp0084s0058.v1.1"/>
</dbReference>
<dbReference type="Gramene" id="Kaladp0084s0058.3.v1.1">
    <property type="protein sequence ID" value="Kaladp0084s0058.3.v1.1"/>
    <property type="gene ID" value="Kaladp0084s0058.v1.1"/>
</dbReference>
<accession>A0A7N0UUH7</accession>
<feature type="region of interest" description="Disordered" evidence="2">
    <location>
        <begin position="364"/>
        <end position="383"/>
    </location>
</feature>
<dbReference type="PANTHER" id="PTHR40836">
    <property type="entry name" value="RB1-INDUCIBLE COILED-COIL PROTEIN"/>
    <property type="match status" value="1"/>
</dbReference>
<evidence type="ECO:0000256" key="1">
    <source>
        <dbReference type="SAM" id="Coils"/>
    </source>
</evidence>
<dbReference type="Gramene" id="Kaladp0084s0058.1.v1.1">
    <property type="protein sequence ID" value="Kaladp0084s0058.1.v1.1"/>
    <property type="gene ID" value="Kaladp0084s0058.v1.1"/>
</dbReference>
<dbReference type="PANTHER" id="PTHR40836:SF4">
    <property type="entry name" value="RB1-INDUCIBLE COILED-COIL PROTEIN"/>
    <property type="match status" value="1"/>
</dbReference>
<evidence type="ECO:0000256" key="2">
    <source>
        <dbReference type="SAM" id="MobiDB-lite"/>
    </source>
</evidence>
<evidence type="ECO:0000313" key="5">
    <source>
        <dbReference type="Proteomes" id="UP000594263"/>
    </source>
</evidence>
<dbReference type="EnsemblPlants" id="Kaladp0084s0058.1.v1.1">
    <property type="protein sequence ID" value="Kaladp0084s0058.1.v1.1"/>
    <property type="gene ID" value="Kaladp0084s0058.v1.1"/>
</dbReference>
<dbReference type="InterPro" id="IPR025486">
    <property type="entry name" value="DUF4378"/>
</dbReference>
<dbReference type="Pfam" id="PF14309">
    <property type="entry name" value="DUF4378"/>
    <property type="match status" value="1"/>
</dbReference>
<proteinExistence type="predicted"/>
<feature type="region of interest" description="Disordered" evidence="2">
    <location>
        <begin position="266"/>
        <end position="285"/>
    </location>
</feature>
<dbReference type="AlphaFoldDB" id="A0A7N0UUH7"/>
<feature type="coiled-coil region" evidence="1">
    <location>
        <begin position="630"/>
        <end position="657"/>
    </location>
</feature>
<evidence type="ECO:0000313" key="4">
    <source>
        <dbReference type="EnsemblPlants" id="Kaladp0084s0058.3.v1.1"/>
    </source>
</evidence>
<keyword evidence="5" id="KW-1185">Reference proteome</keyword>
<protein>
    <recommendedName>
        <fullName evidence="3">DUF4378 domain-containing protein</fullName>
    </recommendedName>
</protein>
<reference evidence="4" key="1">
    <citation type="submission" date="2021-01" db="UniProtKB">
        <authorList>
            <consortium name="EnsemblPlants"/>
        </authorList>
    </citation>
    <scope>IDENTIFICATION</scope>
</reference>
<feature type="compositionally biased region" description="Polar residues" evidence="2">
    <location>
        <begin position="371"/>
        <end position="383"/>
    </location>
</feature>
<dbReference type="Proteomes" id="UP000594263">
    <property type="component" value="Unplaced"/>
</dbReference>
<evidence type="ECO:0000259" key="3">
    <source>
        <dbReference type="Pfam" id="PF14309"/>
    </source>
</evidence>
<feature type="domain" description="DUF4378" evidence="3">
    <location>
        <begin position="675"/>
        <end position="836"/>
    </location>
</feature>